<dbReference type="Proteomes" id="UP000051952">
    <property type="component" value="Unassembled WGS sequence"/>
</dbReference>
<evidence type="ECO:0000256" key="1">
    <source>
        <dbReference type="SAM" id="MobiDB-lite"/>
    </source>
</evidence>
<keyword evidence="3" id="KW-1185">Reference proteome</keyword>
<dbReference type="EMBL" id="CYKH01000113">
    <property type="protein sequence ID" value="CUE71838.1"/>
    <property type="molecule type" value="Genomic_DNA"/>
</dbReference>
<accession>A0A0S4IQM5</accession>
<feature type="region of interest" description="Disordered" evidence="1">
    <location>
        <begin position="128"/>
        <end position="150"/>
    </location>
</feature>
<dbReference type="VEuPathDB" id="TriTrypDB:BSAL_53710"/>
<feature type="compositionally biased region" description="Basic residues" evidence="1">
    <location>
        <begin position="134"/>
        <end position="144"/>
    </location>
</feature>
<protein>
    <submittedName>
        <fullName evidence="2">Uncharacterized protein</fullName>
    </submittedName>
</protein>
<evidence type="ECO:0000313" key="2">
    <source>
        <dbReference type="EMBL" id="CUE71838.1"/>
    </source>
</evidence>
<reference evidence="3" key="1">
    <citation type="submission" date="2015-09" db="EMBL/GenBank/DDBJ databases">
        <authorList>
            <consortium name="Pathogen Informatics"/>
        </authorList>
    </citation>
    <scope>NUCLEOTIDE SEQUENCE [LARGE SCALE GENOMIC DNA]</scope>
    <source>
        <strain evidence="3">Lake Konstanz</strain>
    </source>
</reference>
<proteinExistence type="predicted"/>
<gene>
    <name evidence="2" type="ORF">BSAL_53710</name>
</gene>
<name>A0A0S4IQM5_BODSA</name>
<dbReference type="AlphaFoldDB" id="A0A0S4IQM5"/>
<evidence type="ECO:0000313" key="3">
    <source>
        <dbReference type="Proteomes" id="UP000051952"/>
    </source>
</evidence>
<sequence length="170" mass="19414">MSDHWLTVSQATYVPHDGPRHVNQASVRRARELQDAFEKRSSSPAFVARSNSELSFTNHVIDKRVGGAHHKQQHLTAFRKDIPTETSMSRASFKEPSLDVLLQARQASAQAKQHHDQPIKTCTFSANSESRRQYQLHKTGKPPRGRVEERPLRTKECKFEATSTYQSCFQ</sequence>
<organism evidence="2 3">
    <name type="scientific">Bodo saltans</name>
    <name type="common">Flagellated protozoan</name>
    <dbReference type="NCBI Taxonomy" id="75058"/>
    <lineage>
        <taxon>Eukaryota</taxon>
        <taxon>Discoba</taxon>
        <taxon>Euglenozoa</taxon>
        <taxon>Kinetoplastea</taxon>
        <taxon>Metakinetoplastina</taxon>
        <taxon>Eubodonida</taxon>
        <taxon>Bodonidae</taxon>
        <taxon>Bodo</taxon>
    </lineage>
</organism>